<evidence type="ECO:0000313" key="5">
    <source>
        <dbReference type="EMBL" id="KNC22365.1"/>
    </source>
</evidence>
<dbReference type="OrthoDB" id="7938192at2759"/>
<dbReference type="InterPro" id="IPR020845">
    <property type="entry name" value="AMP-binding_CS"/>
</dbReference>
<dbReference type="FunFam" id="3.40.50.12780:FF:000025">
    <property type="entry name" value="luciferin 4-monooxygenase"/>
    <property type="match status" value="1"/>
</dbReference>
<keyword evidence="6" id="KW-1185">Reference proteome</keyword>
<dbReference type="Proteomes" id="UP000037069">
    <property type="component" value="Unassembled WGS sequence"/>
</dbReference>
<evidence type="ECO:0000259" key="4">
    <source>
        <dbReference type="Pfam" id="PF13193"/>
    </source>
</evidence>
<dbReference type="EMBL" id="JRES01001509">
    <property type="protein sequence ID" value="KNC22365.1"/>
    <property type="molecule type" value="Genomic_DNA"/>
</dbReference>
<dbReference type="PROSITE" id="PS00455">
    <property type="entry name" value="AMP_BINDING"/>
    <property type="match status" value="1"/>
</dbReference>
<dbReference type="Gene3D" id="3.30.300.30">
    <property type="match status" value="1"/>
</dbReference>
<dbReference type="InterPro" id="IPR045851">
    <property type="entry name" value="AMP-bd_C_sf"/>
</dbReference>
<proteinExistence type="predicted"/>
<gene>
    <name evidence="5" type="ORF">FF38_08826</name>
</gene>
<dbReference type="PANTHER" id="PTHR24096:SF353">
    <property type="entry name" value="GH16244P-RELATED"/>
    <property type="match status" value="1"/>
</dbReference>
<comment type="caution">
    <text evidence="5">The sequence shown here is derived from an EMBL/GenBank/DDBJ whole genome shotgun (WGS) entry which is preliminary data.</text>
</comment>
<dbReference type="OMA" id="MTHIICK"/>
<dbReference type="AlphaFoldDB" id="A0A0L0BQN6"/>
<dbReference type="InterPro" id="IPR042099">
    <property type="entry name" value="ANL_N_sf"/>
</dbReference>
<dbReference type="SUPFAM" id="SSF56801">
    <property type="entry name" value="Acetyl-CoA synthetase-like"/>
    <property type="match status" value="1"/>
</dbReference>
<feature type="domain" description="AMP-dependent synthetase/ligase" evidence="3">
    <location>
        <begin position="49"/>
        <end position="386"/>
    </location>
</feature>
<evidence type="ECO:0000256" key="1">
    <source>
        <dbReference type="ARBA" id="ARBA00004275"/>
    </source>
</evidence>
<keyword evidence="2" id="KW-0576">Peroxisome</keyword>
<dbReference type="STRING" id="7375.A0A0L0BQN6"/>
<dbReference type="InterPro" id="IPR000873">
    <property type="entry name" value="AMP-dep_synth/lig_dom"/>
</dbReference>
<evidence type="ECO:0000256" key="2">
    <source>
        <dbReference type="ARBA" id="ARBA00023140"/>
    </source>
</evidence>
<dbReference type="GO" id="GO:0046949">
    <property type="term" value="P:fatty-acyl-CoA biosynthetic process"/>
    <property type="evidence" value="ECO:0007669"/>
    <property type="project" value="TreeGrafter"/>
</dbReference>
<protein>
    <recommendedName>
        <fullName evidence="7">Luciferin 4-monooxygenase</fullName>
    </recommendedName>
</protein>
<evidence type="ECO:0000313" key="6">
    <source>
        <dbReference type="Proteomes" id="UP000037069"/>
    </source>
</evidence>
<dbReference type="GO" id="GO:0005777">
    <property type="term" value="C:peroxisome"/>
    <property type="evidence" value="ECO:0007669"/>
    <property type="project" value="UniProtKB-SubCell"/>
</dbReference>
<feature type="domain" description="AMP-binding enzyme C-terminal" evidence="4">
    <location>
        <begin position="447"/>
        <end position="524"/>
    </location>
</feature>
<name>A0A0L0BQN6_LUCCU</name>
<comment type="subcellular location">
    <subcellularLocation>
        <location evidence="1">Peroxisome</location>
    </subcellularLocation>
</comment>
<sequence>MTKMSTIYDANAKIWYGWPREEESLDESVSVGELALRMMRNKSSNEICQISDPDNTHLTYHEALTNAIQLAKQMRKWQLTCYDIIGVVATNSKYLMQIILAAWFNGLAFHAINPEENVEAIHYMLNKTKPKVIFCDGLHLDKLQMTLHTLYPIVCTVCNHVADDFDIFRIEDLLSADDENDDLFSTEPLRDGCDQTMAILCSSGTSGLPKCVRVTNKMCLTDYGLLSGKSLTFFSFCNIDWIFGFHGLLSNILHGNLRIVTTQPYTPEYMTHIICKYKVNCLMATSQQISQCINFEPELLESLKFVLISGSSCFKTNLQQIRSTLKQATVINIYGTSECGGISANFGDYKIKSVGQLFSNVELKIVDEASGEKLGPYEIGLLCVKNKFHPNEMAYYGDVGAFYKILDAEDYIITGDLGFMDSEHYLYLSDRREIVLQYLNLYYSPCEFEVIVAELKGVQDVSVVGVQEEGKGDVPACVIVKEDGCRLTPRDVRNYVNLRRNSLHNCFDYGVFFVKEIPRNHNGKVLINEVVKICKNLKKN</sequence>
<dbReference type="Pfam" id="PF00501">
    <property type="entry name" value="AMP-binding"/>
    <property type="match status" value="1"/>
</dbReference>
<evidence type="ECO:0008006" key="7">
    <source>
        <dbReference type="Google" id="ProtNLM"/>
    </source>
</evidence>
<dbReference type="GO" id="GO:0004467">
    <property type="term" value="F:long-chain fatty acid-CoA ligase activity"/>
    <property type="evidence" value="ECO:0007669"/>
    <property type="project" value="TreeGrafter"/>
</dbReference>
<dbReference type="Pfam" id="PF13193">
    <property type="entry name" value="AMP-binding_C"/>
    <property type="match status" value="1"/>
</dbReference>
<accession>A0A0L0BQN6</accession>
<dbReference type="InterPro" id="IPR025110">
    <property type="entry name" value="AMP-bd_C"/>
</dbReference>
<dbReference type="PANTHER" id="PTHR24096">
    <property type="entry name" value="LONG-CHAIN-FATTY-ACID--COA LIGASE"/>
    <property type="match status" value="1"/>
</dbReference>
<reference evidence="5 6" key="1">
    <citation type="journal article" date="2015" name="Nat. Commun.">
        <title>Lucilia cuprina genome unlocks parasitic fly biology to underpin future interventions.</title>
        <authorList>
            <person name="Anstead C.A."/>
            <person name="Korhonen P.K."/>
            <person name="Young N.D."/>
            <person name="Hall R.S."/>
            <person name="Jex A.R."/>
            <person name="Murali S.C."/>
            <person name="Hughes D.S."/>
            <person name="Lee S.F."/>
            <person name="Perry T."/>
            <person name="Stroehlein A.J."/>
            <person name="Ansell B.R."/>
            <person name="Breugelmans B."/>
            <person name="Hofmann A."/>
            <person name="Qu J."/>
            <person name="Dugan S."/>
            <person name="Lee S.L."/>
            <person name="Chao H."/>
            <person name="Dinh H."/>
            <person name="Han Y."/>
            <person name="Doddapaneni H.V."/>
            <person name="Worley K.C."/>
            <person name="Muzny D.M."/>
            <person name="Ioannidis P."/>
            <person name="Waterhouse R.M."/>
            <person name="Zdobnov E.M."/>
            <person name="James P.J."/>
            <person name="Bagnall N.H."/>
            <person name="Kotze A.C."/>
            <person name="Gibbs R.A."/>
            <person name="Richards S."/>
            <person name="Batterham P."/>
            <person name="Gasser R.B."/>
        </authorList>
    </citation>
    <scope>NUCLEOTIDE SEQUENCE [LARGE SCALE GENOMIC DNA]</scope>
    <source>
        <strain evidence="5 6">LS</strain>
        <tissue evidence="5">Full body</tissue>
    </source>
</reference>
<evidence type="ECO:0000259" key="3">
    <source>
        <dbReference type="Pfam" id="PF00501"/>
    </source>
</evidence>
<organism evidence="5 6">
    <name type="scientific">Lucilia cuprina</name>
    <name type="common">Green bottle fly</name>
    <name type="synonym">Australian sheep blowfly</name>
    <dbReference type="NCBI Taxonomy" id="7375"/>
    <lineage>
        <taxon>Eukaryota</taxon>
        <taxon>Metazoa</taxon>
        <taxon>Ecdysozoa</taxon>
        <taxon>Arthropoda</taxon>
        <taxon>Hexapoda</taxon>
        <taxon>Insecta</taxon>
        <taxon>Pterygota</taxon>
        <taxon>Neoptera</taxon>
        <taxon>Endopterygota</taxon>
        <taxon>Diptera</taxon>
        <taxon>Brachycera</taxon>
        <taxon>Muscomorpha</taxon>
        <taxon>Oestroidea</taxon>
        <taxon>Calliphoridae</taxon>
        <taxon>Luciliinae</taxon>
        <taxon>Lucilia</taxon>
    </lineage>
</organism>
<dbReference type="Gene3D" id="3.40.50.12780">
    <property type="entry name" value="N-terminal domain of ligase-like"/>
    <property type="match status" value="1"/>
</dbReference>